<name>A0ACC0CK20_9PEZI</name>
<accession>A0ACC0CK20</accession>
<dbReference type="Proteomes" id="UP001497680">
    <property type="component" value="Unassembled WGS sequence"/>
</dbReference>
<reference evidence="1 2" key="1">
    <citation type="journal article" date="2022" name="New Phytol.">
        <title>Ecological generalism drives hyperdiversity of secondary metabolite gene clusters in xylarialean endophytes.</title>
        <authorList>
            <person name="Franco M.E.E."/>
            <person name="Wisecaver J.H."/>
            <person name="Arnold A.E."/>
            <person name="Ju Y.M."/>
            <person name="Slot J.C."/>
            <person name="Ahrendt S."/>
            <person name="Moore L.P."/>
            <person name="Eastman K.E."/>
            <person name="Scott K."/>
            <person name="Konkel Z."/>
            <person name="Mondo S.J."/>
            <person name="Kuo A."/>
            <person name="Hayes R.D."/>
            <person name="Haridas S."/>
            <person name="Andreopoulos B."/>
            <person name="Riley R."/>
            <person name="LaButti K."/>
            <person name="Pangilinan J."/>
            <person name="Lipzen A."/>
            <person name="Amirebrahimi M."/>
            <person name="Yan J."/>
            <person name="Adam C."/>
            <person name="Keymanesh K."/>
            <person name="Ng V."/>
            <person name="Louie K."/>
            <person name="Northen T."/>
            <person name="Drula E."/>
            <person name="Henrissat B."/>
            <person name="Hsieh H.M."/>
            <person name="Youens-Clark K."/>
            <person name="Lutzoni F."/>
            <person name="Miadlikowska J."/>
            <person name="Eastwood D.C."/>
            <person name="Hamelin R.C."/>
            <person name="Grigoriev I.V."/>
            <person name="U'Ren J.M."/>
        </authorList>
    </citation>
    <scope>NUCLEOTIDE SEQUENCE [LARGE SCALE GENOMIC DNA]</scope>
    <source>
        <strain evidence="1 2">ER1909</strain>
    </source>
</reference>
<comment type="caution">
    <text evidence="1">The sequence shown here is derived from an EMBL/GenBank/DDBJ whole genome shotgun (WGS) entry which is preliminary data.</text>
</comment>
<gene>
    <name evidence="1" type="ORF">F4821DRAFT_250733</name>
</gene>
<keyword evidence="2" id="KW-1185">Reference proteome</keyword>
<sequence>MRFNILASITLLSLSSYAAACSTRDDCSGDQVCAEICEYYQSYCSYECMEPTSACCEGSCTDCGSSVASAYCDIDGNPGDFDVGCS</sequence>
<protein>
    <submittedName>
        <fullName evidence="1">Uncharacterized protein</fullName>
    </submittedName>
</protein>
<organism evidence="1 2">
    <name type="scientific">Hypoxylon rubiginosum</name>
    <dbReference type="NCBI Taxonomy" id="110542"/>
    <lineage>
        <taxon>Eukaryota</taxon>
        <taxon>Fungi</taxon>
        <taxon>Dikarya</taxon>
        <taxon>Ascomycota</taxon>
        <taxon>Pezizomycotina</taxon>
        <taxon>Sordariomycetes</taxon>
        <taxon>Xylariomycetidae</taxon>
        <taxon>Xylariales</taxon>
        <taxon>Hypoxylaceae</taxon>
        <taxon>Hypoxylon</taxon>
    </lineage>
</organism>
<evidence type="ECO:0000313" key="2">
    <source>
        <dbReference type="Proteomes" id="UP001497680"/>
    </source>
</evidence>
<dbReference type="EMBL" id="MU394422">
    <property type="protein sequence ID" value="KAI6080788.1"/>
    <property type="molecule type" value="Genomic_DNA"/>
</dbReference>
<proteinExistence type="predicted"/>
<evidence type="ECO:0000313" key="1">
    <source>
        <dbReference type="EMBL" id="KAI6080788.1"/>
    </source>
</evidence>